<feature type="modified residue" description="N6-(pyridoxal phosphate)lysine" evidence="2 3">
    <location>
        <position position="35"/>
    </location>
</feature>
<comment type="cofactor">
    <cofactor evidence="3">
        <name>pyridoxal 5'-phosphate</name>
        <dbReference type="ChEBI" id="CHEBI:597326"/>
    </cofactor>
</comment>
<organism evidence="6 7">
    <name type="scientific">Candidatus Chisholmbacteria bacterium RIFCSPHIGHO2_01_FULL_48_12</name>
    <dbReference type="NCBI Taxonomy" id="1797589"/>
    <lineage>
        <taxon>Bacteria</taxon>
        <taxon>Candidatus Chisholmiibacteriota</taxon>
    </lineage>
</organism>
<evidence type="ECO:0000313" key="6">
    <source>
        <dbReference type="EMBL" id="OGY15673.1"/>
    </source>
</evidence>
<feature type="domain" description="Alanine racemase N-terminal" evidence="5">
    <location>
        <begin position="10"/>
        <end position="207"/>
    </location>
</feature>
<dbReference type="InterPro" id="IPR011078">
    <property type="entry name" value="PyrdxlP_homeostasis"/>
</dbReference>
<evidence type="ECO:0000256" key="3">
    <source>
        <dbReference type="PIRSR" id="PIRSR004848-1"/>
    </source>
</evidence>
<dbReference type="SUPFAM" id="SSF51419">
    <property type="entry name" value="PLP-binding barrel"/>
    <property type="match status" value="1"/>
</dbReference>
<dbReference type="InterPro" id="IPR029066">
    <property type="entry name" value="PLP-binding_barrel"/>
</dbReference>
<evidence type="ECO:0000256" key="1">
    <source>
        <dbReference type="ARBA" id="ARBA00022898"/>
    </source>
</evidence>
<dbReference type="PANTHER" id="PTHR10146">
    <property type="entry name" value="PROLINE SYNTHETASE CO-TRANSCRIBED BACTERIAL HOMOLOG PROTEIN"/>
    <property type="match status" value="1"/>
</dbReference>
<comment type="similarity">
    <text evidence="2 4">Belongs to the pyridoxal phosphate-binding protein YggS/PROSC family.</text>
</comment>
<dbReference type="GO" id="GO:0030170">
    <property type="term" value="F:pyridoxal phosphate binding"/>
    <property type="evidence" value="ECO:0007669"/>
    <property type="project" value="UniProtKB-UniRule"/>
</dbReference>
<dbReference type="PIRSF" id="PIRSF004848">
    <property type="entry name" value="YBL036c_PLPDEIII"/>
    <property type="match status" value="1"/>
</dbReference>
<dbReference type="PROSITE" id="PS01211">
    <property type="entry name" value="UPF0001"/>
    <property type="match status" value="1"/>
</dbReference>
<gene>
    <name evidence="6" type="ORF">A2784_03155</name>
</gene>
<evidence type="ECO:0000256" key="2">
    <source>
        <dbReference type="HAMAP-Rule" id="MF_02087"/>
    </source>
</evidence>
<sequence>MSIKTNLAIIKARVARAAERVGRDPKQVKLLVAGKYADVGQLEELIRAGQRLIGENRAQDLVKKYAVIGDQAEWHFIGHLQRNKVKDVVPLVTMLHSLDSLRLADELERQLKKINKVLPVLIEVNVAGEVTKSGISLQELDELVKHCHYLPHLKLKGLMTMNQHHFHTLRQLAKSYNLPELSMGTSQDFEVAIEEGATMIRLGRIVFLNPIV</sequence>
<accession>A0A1G1VJR2</accession>
<dbReference type="AlphaFoldDB" id="A0A1G1VJR2"/>
<keyword evidence="1 2" id="KW-0663">Pyridoxal phosphate</keyword>
<name>A0A1G1VJR2_9BACT</name>
<dbReference type="InterPro" id="IPR001608">
    <property type="entry name" value="Ala_racemase_N"/>
</dbReference>
<dbReference type="STRING" id="1797589.A2784_03155"/>
<evidence type="ECO:0000313" key="7">
    <source>
        <dbReference type="Proteomes" id="UP000177324"/>
    </source>
</evidence>
<dbReference type="Pfam" id="PF01168">
    <property type="entry name" value="Ala_racemase_N"/>
    <property type="match status" value="1"/>
</dbReference>
<dbReference type="PANTHER" id="PTHR10146:SF14">
    <property type="entry name" value="PYRIDOXAL PHOSPHATE HOMEOSTASIS PROTEIN"/>
    <property type="match status" value="1"/>
</dbReference>
<proteinExistence type="inferred from homology"/>
<dbReference type="Gene3D" id="3.20.20.10">
    <property type="entry name" value="Alanine racemase"/>
    <property type="match status" value="1"/>
</dbReference>
<dbReference type="Proteomes" id="UP000177324">
    <property type="component" value="Unassembled WGS sequence"/>
</dbReference>
<dbReference type="CDD" id="cd00635">
    <property type="entry name" value="PLPDE_III_YBL036c_like"/>
    <property type="match status" value="1"/>
</dbReference>
<evidence type="ECO:0000256" key="4">
    <source>
        <dbReference type="RuleBase" id="RU004514"/>
    </source>
</evidence>
<dbReference type="NCBIfam" id="TIGR00044">
    <property type="entry name" value="YggS family pyridoxal phosphate-dependent enzyme"/>
    <property type="match status" value="1"/>
</dbReference>
<comment type="caution">
    <text evidence="6">The sequence shown here is derived from an EMBL/GenBank/DDBJ whole genome shotgun (WGS) entry which is preliminary data.</text>
</comment>
<reference evidence="6 7" key="1">
    <citation type="journal article" date="2016" name="Nat. Commun.">
        <title>Thousands of microbial genomes shed light on interconnected biogeochemical processes in an aquifer system.</title>
        <authorList>
            <person name="Anantharaman K."/>
            <person name="Brown C.T."/>
            <person name="Hug L.A."/>
            <person name="Sharon I."/>
            <person name="Castelle C.J."/>
            <person name="Probst A.J."/>
            <person name="Thomas B.C."/>
            <person name="Singh A."/>
            <person name="Wilkins M.J."/>
            <person name="Karaoz U."/>
            <person name="Brodie E.L."/>
            <person name="Williams K.H."/>
            <person name="Hubbard S.S."/>
            <person name="Banfield J.F."/>
        </authorList>
    </citation>
    <scope>NUCLEOTIDE SEQUENCE [LARGE SCALE GENOMIC DNA]</scope>
</reference>
<dbReference type="EMBL" id="MHCH01000061">
    <property type="protein sequence ID" value="OGY15673.1"/>
    <property type="molecule type" value="Genomic_DNA"/>
</dbReference>
<comment type="function">
    <text evidence="2">Pyridoxal 5'-phosphate (PLP)-binding protein, which is involved in PLP homeostasis.</text>
</comment>
<dbReference type="HAMAP" id="MF_02087">
    <property type="entry name" value="PLP_homeostasis"/>
    <property type="match status" value="1"/>
</dbReference>
<evidence type="ECO:0000259" key="5">
    <source>
        <dbReference type="Pfam" id="PF01168"/>
    </source>
</evidence>
<protein>
    <recommendedName>
        <fullName evidence="2">Pyridoxal phosphate homeostasis protein</fullName>
        <shortName evidence="2">PLP homeostasis protein</shortName>
    </recommendedName>
</protein>